<dbReference type="AlphaFoldDB" id="A0A0B0Q0U4"/>
<evidence type="ECO:0000313" key="2">
    <source>
        <dbReference type="Proteomes" id="UP000032142"/>
    </source>
</evidence>
<name>A0A0B0Q0U4_GOSAR</name>
<dbReference type="Proteomes" id="UP000032142">
    <property type="component" value="Unassembled WGS sequence"/>
</dbReference>
<dbReference type="EMBL" id="KN456651">
    <property type="protein sequence ID" value="KHG30429.1"/>
    <property type="molecule type" value="Genomic_DNA"/>
</dbReference>
<organism evidence="1 2">
    <name type="scientific">Gossypium arboreum</name>
    <name type="common">Tree cotton</name>
    <name type="synonym">Gossypium nanking</name>
    <dbReference type="NCBI Taxonomy" id="29729"/>
    <lineage>
        <taxon>Eukaryota</taxon>
        <taxon>Viridiplantae</taxon>
        <taxon>Streptophyta</taxon>
        <taxon>Embryophyta</taxon>
        <taxon>Tracheophyta</taxon>
        <taxon>Spermatophyta</taxon>
        <taxon>Magnoliopsida</taxon>
        <taxon>eudicotyledons</taxon>
        <taxon>Gunneridae</taxon>
        <taxon>Pentapetalae</taxon>
        <taxon>rosids</taxon>
        <taxon>malvids</taxon>
        <taxon>Malvales</taxon>
        <taxon>Malvaceae</taxon>
        <taxon>Malvoideae</taxon>
        <taxon>Gossypium</taxon>
    </lineage>
</organism>
<accession>A0A0B0Q0U4</accession>
<reference evidence="2" key="1">
    <citation type="submission" date="2014-09" db="EMBL/GenBank/DDBJ databases">
        <authorList>
            <person name="Mudge J."/>
            <person name="Ramaraj T."/>
            <person name="Lindquist I.E."/>
            <person name="Bharti A.K."/>
            <person name="Sundararajan A."/>
            <person name="Cameron C.T."/>
            <person name="Woodward J.E."/>
            <person name="May G.D."/>
            <person name="Brubaker C."/>
            <person name="Broadhvest J."/>
            <person name="Wilkins T.A."/>
        </authorList>
    </citation>
    <scope>NUCLEOTIDE SEQUENCE</scope>
    <source>
        <strain evidence="2">cv. AKA8401</strain>
    </source>
</reference>
<evidence type="ECO:0000313" key="1">
    <source>
        <dbReference type="EMBL" id="KHG30429.1"/>
    </source>
</evidence>
<sequence length="94" mass="10731">MSAIHINPRYLSLQSQVNFLQSLSKISAVSKCYPAEFSNILSLEIIFNLIFTSESPIHFFQWELYLTPCAIADGYTFQFGFIFPFLSASISCFE</sequence>
<gene>
    <name evidence="1" type="ORF">F383_36489</name>
</gene>
<proteinExistence type="predicted"/>
<keyword evidence="2" id="KW-1185">Reference proteome</keyword>
<protein>
    <submittedName>
        <fullName evidence="1">Protein phosphatase PP2A regulatory subunit A</fullName>
    </submittedName>
</protein>